<protein>
    <submittedName>
        <fullName evidence="1">Uncharacterized protein</fullName>
    </submittedName>
</protein>
<name>A0A7J6D4N1_9TELE</name>
<proteinExistence type="predicted"/>
<reference evidence="1 2" key="1">
    <citation type="submission" date="2020-04" db="EMBL/GenBank/DDBJ databases">
        <title>Chromosome-level genome assembly of a cyprinid fish Onychostoma macrolepis by integration of Nanopore Sequencing, Bionano and Hi-C technology.</title>
        <authorList>
            <person name="Wang D."/>
        </authorList>
    </citation>
    <scope>NUCLEOTIDE SEQUENCE [LARGE SCALE GENOMIC DNA]</scope>
    <source>
        <strain evidence="1">SWU-2019</strain>
        <tissue evidence="1">Muscle</tissue>
    </source>
</reference>
<comment type="caution">
    <text evidence="1">The sequence shown here is derived from an EMBL/GenBank/DDBJ whole genome shotgun (WGS) entry which is preliminary data.</text>
</comment>
<organism evidence="1 2">
    <name type="scientific">Onychostoma macrolepis</name>
    <dbReference type="NCBI Taxonomy" id="369639"/>
    <lineage>
        <taxon>Eukaryota</taxon>
        <taxon>Metazoa</taxon>
        <taxon>Chordata</taxon>
        <taxon>Craniata</taxon>
        <taxon>Vertebrata</taxon>
        <taxon>Euteleostomi</taxon>
        <taxon>Actinopterygii</taxon>
        <taxon>Neopterygii</taxon>
        <taxon>Teleostei</taxon>
        <taxon>Ostariophysi</taxon>
        <taxon>Cypriniformes</taxon>
        <taxon>Cyprinidae</taxon>
        <taxon>Acrossocheilinae</taxon>
        <taxon>Onychostoma</taxon>
    </lineage>
</organism>
<dbReference type="AlphaFoldDB" id="A0A7J6D4N1"/>
<accession>A0A7J6D4N1</accession>
<evidence type="ECO:0000313" key="1">
    <source>
        <dbReference type="EMBL" id="KAF4114152.1"/>
    </source>
</evidence>
<gene>
    <name evidence="1" type="ORF">G5714_004375</name>
</gene>
<dbReference type="Proteomes" id="UP000579812">
    <property type="component" value="Unassembled WGS sequence"/>
</dbReference>
<evidence type="ECO:0000313" key="2">
    <source>
        <dbReference type="Proteomes" id="UP000579812"/>
    </source>
</evidence>
<keyword evidence="2" id="KW-1185">Reference proteome</keyword>
<dbReference type="EMBL" id="JAAMOB010000004">
    <property type="protein sequence ID" value="KAF4114152.1"/>
    <property type="molecule type" value="Genomic_DNA"/>
</dbReference>
<sequence length="147" mass="16764">MTEVCNYLKMSVRGSITDMINKQQTSLFSQSRTSLNRNKIRISRTMGGTASGINVSVVNETPYTWYFATQDRGYTRIGPNCRTSYEEARADACIRIRYGNQSKDSFSYGFNTDKDDTSFILRENKDRSQIQMHCTSTDKDCFCPIPG</sequence>